<gene>
    <name evidence="2" type="ORF">J2T60_000549</name>
</gene>
<dbReference type="Proteomes" id="UP001523550">
    <property type="component" value="Unassembled WGS sequence"/>
</dbReference>
<dbReference type="PROSITE" id="PS50404">
    <property type="entry name" value="GST_NTER"/>
    <property type="match status" value="1"/>
</dbReference>
<dbReference type="InterPro" id="IPR004045">
    <property type="entry name" value="Glutathione_S-Trfase_N"/>
</dbReference>
<name>A0ABT1G5K6_9GAMM</name>
<dbReference type="SUPFAM" id="SSF52833">
    <property type="entry name" value="Thioredoxin-like"/>
    <property type="match status" value="1"/>
</dbReference>
<dbReference type="CDD" id="cd00570">
    <property type="entry name" value="GST_N_family"/>
    <property type="match status" value="1"/>
</dbReference>
<dbReference type="Gene3D" id="3.40.30.10">
    <property type="entry name" value="Glutaredoxin"/>
    <property type="match status" value="1"/>
</dbReference>
<organism evidence="2 3">
    <name type="scientific">Natronospira proteinivora</name>
    <dbReference type="NCBI Taxonomy" id="1807133"/>
    <lineage>
        <taxon>Bacteria</taxon>
        <taxon>Pseudomonadati</taxon>
        <taxon>Pseudomonadota</taxon>
        <taxon>Gammaproteobacteria</taxon>
        <taxon>Natronospirales</taxon>
        <taxon>Natronospiraceae</taxon>
        <taxon>Natronospira</taxon>
    </lineage>
</organism>
<evidence type="ECO:0000313" key="2">
    <source>
        <dbReference type="EMBL" id="MCP1726584.1"/>
    </source>
</evidence>
<dbReference type="InterPro" id="IPR036249">
    <property type="entry name" value="Thioredoxin-like_sf"/>
</dbReference>
<reference evidence="2 3" key="1">
    <citation type="submission" date="2022-03" db="EMBL/GenBank/DDBJ databases">
        <title>Genomic Encyclopedia of Type Strains, Phase III (KMG-III): the genomes of soil and plant-associated and newly described type strains.</title>
        <authorList>
            <person name="Whitman W."/>
        </authorList>
    </citation>
    <scope>NUCLEOTIDE SEQUENCE [LARGE SCALE GENOMIC DNA]</scope>
    <source>
        <strain evidence="2 3">BSker1</strain>
    </source>
</reference>
<accession>A0ABT1G5K6</accession>
<protein>
    <submittedName>
        <fullName evidence="2">Glutathione S-transferase</fullName>
    </submittedName>
</protein>
<feature type="domain" description="GST N-terminal" evidence="1">
    <location>
        <begin position="3"/>
        <end position="82"/>
    </location>
</feature>
<evidence type="ECO:0000313" key="3">
    <source>
        <dbReference type="Proteomes" id="UP001523550"/>
    </source>
</evidence>
<dbReference type="RefSeq" id="WP_253445109.1">
    <property type="nucleotide sequence ID" value="NZ_JALJYF010000001.1"/>
</dbReference>
<evidence type="ECO:0000259" key="1">
    <source>
        <dbReference type="PROSITE" id="PS50404"/>
    </source>
</evidence>
<sequence length="216" mass="24221">MSNGLIIFGRRSSHYTRMTRIFAEELGLAYGFTPIFDLMSHNSETFGGNPALKLPILKMGDEFIYGSVNICRALSRVVEGRLRIIWPEDVDTPLLMNAHEVLAHAMAAQVEVVVHEIVEKRPEDTASKKRRQSLMNCLAWLDANLDGIFAGLLERDLSLFEVGLFCLVTHLPFRNPLVLPVMPRLQAFEADFGQRPSAQATTYRFDKPETTEGLGG</sequence>
<keyword evidence="3" id="KW-1185">Reference proteome</keyword>
<comment type="caution">
    <text evidence="2">The sequence shown here is derived from an EMBL/GenBank/DDBJ whole genome shotgun (WGS) entry which is preliminary data.</text>
</comment>
<dbReference type="Gene3D" id="1.20.1050.10">
    <property type="match status" value="1"/>
</dbReference>
<dbReference type="EMBL" id="JALJYF010000001">
    <property type="protein sequence ID" value="MCP1726584.1"/>
    <property type="molecule type" value="Genomic_DNA"/>
</dbReference>
<proteinExistence type="predicted"/>
<dbReference type="Pfam" id="PF13409">
    <property type="entry name" value="GST_N_2"/>
    <property type="match status" value="1"/>
</dbReference>